<dbReference type="AlphaFoldDB" id="A0A8S9HF04"/>
<gene>
    <name evidence="1" type="ORF">F2Q68_00016165</name>
</gene>
<dbReference type="EMBL" id="QGKW02001940">
    <property type="protein sequence ID" value="KAF2555634.1"/>
    <property type="molecule type" value="Genomic_DNA"/>
</dbReference>
<evidence type="ECO:0000313" key="1">
    <source>
        <dbReference type="EMBL" id="KAF2555634.1"/>
    </source>
</evidence>
<accession>A0A8S9HF04</accession>
<sequence>MAYNGILPSVGASFVSVLGVEDLLGKGEDVYSIILIIRKREDDKDQNIVNNQIAREFEVMLKELEELLLSRSKLFNIIVEPGFAAIAWYLTKWFSLSSSSI</sequence>
<name>A0A8S9HF04_BRACR</name>
<organism evidence="1 2">
    <name type="scientific">Brassica cretica</name>
    <name type="common">Mustard</name>
    <dbReference type="NCBI Taxonomy" id="69181"/>
    <lineage>
        <taxon>Eukaryota</taxon>
        <taxon>Viridiplantae</taxon>
        <taxon>Streptophyta</taxon>
        <taxon>Embryophyta</taxon>
        <taxon>Tracheophyta</taxon>
        <taxon>Spermatophyta</taxon>
        <taxon>Magnoliopsida</taxon>
        <taxon>eudicotyledons</taxon>
        <taxon>Gunneridae</taxon>
        <taxon>Pentapetalae</taxon>
        <taxon>rosids</taxon>
        <taxon>malvids</taxon>
        <taxon>Brassicales</taxon>
        <taxon>Brassicaceae</taxon>
        <taxon>Brassiceae</taxon>
        <taxon>Brassica</taxon>
    </lineage>
</organism>
<comment type="caution">
    <text evidence="1">The sequence shown here is derived from an EMBL/GenBank/DDBJ whole genome shotgun (WGS) entry which is preliminary data.</text>
</comment>
<protein>
    <submittedName>
        <fullName evidence="1">Uncharacterized protein</fullName>
    </submittedName>
</protein>
<proteinExistence type="predicted"/>
<reference evidence="1" key="1">
    <citation type="submission" date="2019-12" db="EMBL/GenBank/DDBJ databases">
        <title>Genome sequencing and annotation of Brassica cretica.</title>
        <authorList>
            <person name="Studholme D.J."/>
            <person name="Sarris P.F."/>
        </authorList>
    </citation>
    <scope>NUCLEOTIDE SEQUENCE</scope>
    <source>
        <strain evidence="1">PFS-001/15</strain>
        <tissue evidence="1">Leaf</tissue>
    </source>
</reference>
<evidence type="ECO:0000313" key="2">
    <source>
        <dbReference type="Proteomes" id="UP000712281"/>
    </source>
</evidence>
<dbReference type="Proteomes" id="UP000712281">
    <property type="component" value="Unassembled WGS sequence"/>
</dbReference>